<dbReference type="SUPFAM" id="SSF46785">
    <property type="entry name" value="Winged helix' DNA-binding domain"/>
    <property type="match status" value="1"/>
</dbReference>
<evidence type="ECO:0000313" key="7">
    <source>
        <dbReference type="Proteomes" id="UP000199758"/>
    </source>
</evidence>
<keyword evidence="2" id="KW-0805">Transcription regulation</keyword>
<dbReference type="InterPro" id="IPR036388">
    <property type="entry name" value="WH-like_DNA-bd_sf"/>
</dbReference>
<dbReference type="InterPro" id="IPR005119">
    <property type="entry name" value="LysR_subst-bd"/>
</dbReference>
<comment type="similarity">
    <text evidence="1">Belongs to the LysR transcriptional regulatory family.</text>
</comment>
<dbReference type="InterPro" id="IPR058163">
    <property type="entry name" value="LysR-type_TF_proteobact-type"/>
</dbReference>
<dbReference type="PROSITE" id="PS50931">
    <property type="entry name" value="HTH_LYSR"/>
    <property type="match status" value="1"/>
</dbReference>
<dbReference type="EMBL" id="FQWZ01000003">
    <property type="protein sequence ID" value="SHG80941.1"/>
    <property type="molecule type" value="Genomic_DNA"/>
</dbReference>
<dbReference type="InterPro" id="IPR036390">
    <property type="entry name" value="WH_DNA-bd_sf"/>
</dbReference>
<dbReference type="Pfam" id="PF00126">
    <property type="entry name" value="HTH_1"/>
    <property type="match status" value="1"/>
</dbReference>
<evidence type="ECO:0000256" key="1">
    <source>
        <dbReference type="ARBA" id="ARBA00009437"/>
    </source>
</evidence>
<dbReference type="Pfam" id="PF03466">
    <property type="entry name" value="LysR_substrate"/>
    <property type="match status" value="1"/>
</dbReference>
<evidence type="ECO:0000256" key="3">
    <source>
        <dbReference type="ARBA" id="ARBA00023125"/>
    </source>
</evidence>
<dbReference type="OrthoDB" id="9786526at2"/>
<feature type="domain" description="HTH lysR-type" evidence="5">
    <location>
        <begin position="1"/>
        <end position="59"/>
    </location>
</feature>
<evidence type="ECO:0000313" key="6">
    <source>
        <dbReference type="EMBL" id="SHG80941.1"/>
    </source>
</evidence>
<dbReference type="GO" id="GO:0003700">
    <property type="term" value="F:DNA-binding transcription factor activity"/>
    <property type="evidence" value="ECO:0007669"/>
    <property type="project" value="InterPro"/>
</dbReference>
<dbReference type="Proteomes" id="UP000199758">
    <property type="component" value="Unassembled WGS sequence"/>
</dbReference>
<protein>
    <submittedName>
        <fullName evidence="6">Transcriptional regulator, LysR family</fullName>
    </submittedName>
</protein>
<dbReference type="InterPro" id="IPR000847">
    <property type="entry name" value="LysR_HTH_N"/>
</dbReference>
<proteinExistence type="inferred from homology"/>
<evidence type="ECO:0000256" key="4">
    <source>
        <dbReference type="ARBA" id="ARBA00023163"/>
    </source>
</evidence>
<keyword evidence="3" id="KW-0238">DNA-binding</keyword>
<evidence type="ECO:0000256" key="2">
    <source>
        <dbReference type="ARBA" id="ARBA00023015"/>
    </source>
</evidence>
<accession>A0A1M5MUJ0</accession>
<dbReference type="RefSeq" id="WP_072896052.1">
    <property type="nucleotide sequence ID" value="NZ_FQWZ01000003.1"/>
</dbReference>
<dbReference type="Gene3D" id="3.40.190.290">
    <property type="match status" value="1"/>
</dbReference>
<dbReference type="FunFam" id="1.10.10.10:FF:000001">
    <property type="entry name" value="LysR family transcriptional regulator"/>
    <property type="match status" value="1"/>
</dbReference>
<sequence>MDRLLWMHCYARAVETGSFSAVARELAIGQPNVSRHIAALESHLGTRLLHRSTRKLTPTPEGERYYVEVRRALDAIADAESNARGEDRPRGPLRVACPVALARFKLLPLVKPFLARYPDVELDLQISDRKVDLVQDGIDVAIRVGELRDSTLKARPLGTARRICVASPEYLAARGVPQSPQALPMHNCIQYTLLATGNVWPFVQAPVEVRGNFKVDSPEGVRSAVIDGIGIGLMPDWLFADALASGQVQRILADWAIPPLPISALYPAKRLLPRRAVVFMDHLAAAFAADTAVGESGTDR</sequence>
<reference evidence="6 7" key="1">
    <citation type="submission" date="2016-11" db="EMBL/GenBank/DDBJ databases">
        <authorList>
            <person name="Jaros S."/>
            <person name="Januszkiewicz K."/>
            <person name="Wedrychowicz H."/>
        </authorList>
    </citation>
    <scope>NUCLEOTIDE SEQUENCE [LARGE SCALE GENOMIC DNA]</scope>
    <source>
        <strain evidence="6 7">CGMCC 1.7049</strain>
    </source>
</reference>
<keyword evidence="7" id="KW-1185">Reference proteome</keyword>
<dbReference type="AlphaFoldDB" id="A0A1M5MUJ0"/>
<dbReference type="STRING" id="490188.SAMN04488068_1470"/>
<keyword evidence="4" id="KW-0804">Transcription</keyword>
<dbReference type="PANTHER" id="PTHR30537:SF80">
    <property type="entry name" value="TRANSCRIPTIONAL REGULATOR"/>
    <property type="match status" value="1"/>
</dbReference>
<dbReference type="PRINTS" id="PR00039">
    <property type="entry name" value="HTHLYSR"/>
</dbReference>
<gene>
    <name evidence="6" type="ORF">SAMN04488068_1470</name>
</gene>
<organism evidence="6 7">
    <name type="scientific">Hydrocarboniphaga daqingensis</name>
    <dbReference type="NCBI Taxonomy" id="490188"/>
    <lineage>
        <taxon>Bacteria</taxon>
        <taxon>Pseudomonadati</taxon>
        <taxon>Pseudomonadota</taxon>
        <taxon>Gammaproteobacteria</taxon>
        <taxon>Nevskiales</taxon>
        <taxon>Nevskiaceae</taxon>
        <taxon>Hydrocarboniphaga</taxon>
    </lineage>
</organism>
<dbReference type="PANTHER" id="PTHR30537">
    <property type="entry name" value="HTH-TYPE TRANSCRIPTIONAL REGULATOR"/>
    <property type="match status" value="1"/>
</dbReference>
<dbReference type="CDD" id="cd08422">
    <property type="entry name" value="PBP2_CrgA_like"/>
    <property type="match status" value="1"/>
</dbReference>
<dbReference type="SUPFAM" id="SSF53850">
    <property type="entry name" value="Periplasmic binding protein-like II"/>
    <property type="match status" value="1"/>
</dbReference>
<name>A0A1M5MUJ0_9GAMM</name>
<dbReference type="GO" id="GO:0003677">
    <property type="term" value="F:DNA binding"/>
    <property type="evidence" value="ECO:0007669"/>
    <property type="project" value="UniProtKB-KW"/>
</dbReference>
<evidence type="ECO:0000259" key="5">
    <source>
        <dbReference type="PROSITE" id="PS50931"/>
    </source>
</evidence>
<dbReference type="Gene3D" id="1.10.10.10">
    <property type="entry name" value="Winged helix-like DNA-binding domain superfamily/Winged helix DNA-binding domain"/>
    <property type="match status" value="1"/>
</dbReference>